<keyword evidence="5 6" id="KW-0472">Membrane</keyword>
<keyword evidence="3 6" id="KW-0812">Transmembrane</keyword>
<feature type="transmembrane region" description="Helical" evidence="6">
    <location>
        <begin position="210"/>
        <end position="231"/>
    </location>
</feature>
<dbReference type="RefSeq" id="WP_284274308.1">
    <property type="nucleotide sequence ID" value="NZ_BSOW01000042.1"/>
</dbReference>
<evidence type="ECO:0000256" key="4">
    <source>
        <dbReference type="ARBA" id="ARBA00022989"/>
    </source>
</evidence>
<dbReference type="Proteomes" id="UP001156905">
    <property type="component" value="Unassembled WGS sequence"/>
</dbReference>
<evidence type="ECO:0000256" key="6">
    <source>
        <dbReference type="SAM" id="Phobius"/>
    </source>
</evidence>
<feature type="transmembrane region" description="Helical" evidence="6">
    <location>
        <begin position="264"/>
        <end position="283"/>
    </location>
</feature>
<evidence type="ECO:0000313" key="8">
    <source>
        <dbReference type="EMBL" id="GLR91133.1"/>
    </source>
</evidence>
<reference evidence="9" key="1">
    <citation type="journal article" date="2019" name="Int. J. Syst. Evol. Microbiol.">
        <title>The Global Catalogue of Microorganisms (GCM) 10K type strain sequencing project: providing services to taxonomists for standard genome sequencing and annotation.</title>
        <authorList>
            <consortium name="The Broad Institute Genomics Platform"/>
            <consortium name="The Broad Institute Genome Sequencing Center for Infectious Disease"/>
            <person name="Wu L."/>
            <person name="Ma J."/>
        </authorList>
    </citation>
    <scope>NUCLEOTIDE SEQUENCE [LARGE SCALE GENOMIC DNA]</scope>
    <source>
        <strain evidence="9">NBRC 102520</strain>
    </source>
</reference>
<dbReference type="PANTHER" id="PTHR22911:SF6">
    <property type="entry name" value="SOLUTE CARRIER FAMILY 35 MEMBER G1"/>
    <property type="match status" value="1"/>
</dbReference>
<keyword evidence="9" id="KW-1185">Reference proteome</keyword>
<feature type="transmembrane region" description="Helical" evidence="6">
    <location>
        <begin position="238"/>
        <end position="258"/>
    </location>
</feature>
<comment type="caution">
    <text evidence="8">The sequence shown here is derived from an EMBL/GenBank/DDBJ whole genome shotgun (WGS) entry which is preliminary data.</text>
</comment>
<comment type="subcellular location">
    <subcellularLocation>
        <location evidence="1">Membrane</location>
        <topology evidence="1">Multi-pass membrane protein</topology>
    </subcellularLocation>
</comment>
<feature type="transmembrane region" description="Helical" evidence="6">
    <location>
        <begin position="175"/>
        <end position="198"/>
    </location>
</feature>
<evidence type="ECO:0000259" key="7">
    <source>
        <dbReference type="Pfam" id="PF00892"/>
    </source>
</evidence>
<feature type="transmembrane region" description="Helical" evidence="6">
    <location>
        <begin position="73"/>
        <end position="92"/>
    </location>
</feature>
<evidence type="ECO:0000256" key="1">
    <source>
        <dbReference type="ARBA" id="ARBA00004141"/>
    </source>
</evidence>
<dbReference type="Pfam" id="PF00892">
    <property type="entry name" value="EamA"/>
    <property type="match status" value="1"/>
</dbReference>
<feature type="transmembrane region" description="Helical" evidence="6">
    <location>
        <begin position="124"/>
        <end position="140"/>
    </location>
</feature>
<feature type="transmembrane region" description="Helical" evidence="6">
    <location>
        <begin position="7"/>
        <end position="27"/>
    </location>
</feature>
<dbReference type="InterPro" id="IPR037185">
    <property type="entry name" value="EmrE-like"/>
</dbReference>
<evidence type="ECO:0000256" key="3">
    <source>
        <dbReference type="ARBA" id="ARBA00022692"/>
    </source>
</evidence>
<keyword evidence="4 6" id="KW-1133">Transmembrane helix</keyword>
<feature type="transmembrane region" description="Helical" evidence="6">
    <location>
        <begin position="146"/>
        <end position="163"/>
    </location>
</feature>
<name>A0ABQ6BG43_9BRAD</name>
<feature type="transmembrane region" description="Helical" evidence="6">
    <location>
        <begin position="39"/>
        <end position="61"/>
    </location>
</feature>
<feature type="domain" description="EamA" evidence="7">
    <location>
        <begin position="8"/>
        <end position="139"/>
    </location>
</feature>
<accession>A0ABQ6BG43</accession>
<comment type="similarity">
    <text evidence="2">Belongs to the drug/metabolite transporter (DMT) superfamily. 10 TMS drug/metabolite exporter (DME) (TC 2.A.7.3) family.</text>
</comment>
<dbReference type="InterPro" id="IPR000620">
    <property type="entry name" value="EamA_dom"/>
</dbReference>
<proteinExistence type="inferred from homology"/>
<gene>
    <name evidence="8" type="ORF">GCM10007857_78490</name>
</gene>
<dbReference type="EMBL" id="BSOW01000042">
    <property type="protein sequence ID" value="GLR91133.1"/>
    <property type="molecule type" value="Genomic_DNA"/>
</dbReference>
<evidence type="ECO:0000256" key="2">
    <source>
        <dbReference type="ARBA" id="ARBA00009853"/>
    </source>
</evidence>
<dbReference type="SUPFAM" id="SSF103481">
    <property type="entry name" value="Multidrug resistance efflux transporter EmrE"/>
    <property type="match status" value="2"/>
</dbReference>
<evidence type="ECO:0000313" key="9">
    <source>
        <dbReference type="Proteomes" id="UP001156905"/>
    </source>
</evidence>
<evidence type="ECO:0000256" key="5">
    <source>
        <dbReference type="ARBA" id="ARBA00023136"/>
    </source>
</evidence>
<dbReference type="PANTHER" id="PTHR22911">
    <property type="entry name" value="ACYL-MALONYL CONDENSING ENZYME-RELATED"/>
    <property type="match status" value="1"/>
</dbReference>
<protein>
    <recommendedName>
        <fullName evidence="7">EamA domain-containing protein</fullName>
    </recommendedName>
</protein>
<organism evidence="8 9">
    <name type="scientific">Bradyrhizobium iriomotense</name>
    <dbReference type="NCBI Taxonomy" id="441950"/>
    <lineage>
        <taxon>Bacteria</taxon>
        <taxon>Pseudomonadati</taxon>
        <taxon>Pseudomonadota</taxon>
        <taxon>Alphaproteobacteria</taxon>
        <taxon>Hyphomicrobiales</taxon>
        <taxon>Nitrobacteraceae</taxon>
        <taxon>Bradyrhizobium</taxon>
    </lineage>
</organism>
<feature type="transmembrane region" description="Helical" evidence="6">
    <location>
        <begin position="98"/>
        <end position="117"/>
    </location>
</feature>
<sequence length="297" mass="30972">MRRTSDLSGITAMLAATAVFVVGDSFMKLVTEDLPPFEVLFLRGIAASLACAVLVVLRGEWAVVSGALDFRALLRAAGETLSTLCYVVALARMPIADVIAILQTAPLILILGAALLLREKIGPTRVALALVGFAGALMVAQPGANGVAPAALLAFGAALFIAARDLIGRGVPTRIPVTVVIFATMLMVMIVAGAMTLGLETWVSPTARHLVFLGLAGPFLALGHVGLLLAYRLGRTATIAPFFSSFALWGVMSGLMIWGQLPNVLAFTGIALIVTSGIAIVLLDQRKGREVELSDAL</sequence>